<evidence type="ECO:0000313" key="8">
    <source>
        <dbReference type="EMBL" id="CCG81061.1"/>
    </source>
</evidence>
<feature type="region of interest" description="Disordered" evidence="5">
    <location>
        <begin position="678"/>
        <end position="739"/>
    </location>
</feature>
<dbReference type="GO" id="GO:0012505">
    <property type="term" value="C:endomembrane system"/>
    <property type="evidence" value="ECO:0007669"/>
    <property type="project" value="UniProtKB-SubCell"/>
</dbReference>
<feature type="region of interest" description="Disordered" evidence="5">
    <location>
        <begin position="767"/>
        <end position="819"/>
    </location>
</feature>
<feature type="compositionally biased region" description="Basic and acidic residues" evidence="5">
    <location>
        <begin position="767"/>
        <end position="779"/>
    </location>
</feature>
<dbReference type="AlphaFoldDB" id="R4X738"/>
<dbReference type="GO" id="GO:0005737">
    <property type="term" value="C:cytoplasm"/>
    <property type="evidence" value="ECO:0007669"/>
    <property type="project" value="TreeGrafter"/>
</dbReference>
<sequence>MWRIYVHWGLLILAPSCENVMQSLVIQTYPSCLAPSSIARPLPTQTLEEQLQATLSAQEAKFLSFEEWKARNLNQQGSQIISRTIEQASASTSGSQTRQSTNEEQVSNASPTANEPSTSVSIFTAFTSTRTAETIPEDDVPSTRKKDRFNHASFDCAASIVQSNKESKGSSNILKENKDYYMLNTCSAPSKFVTIELCNDILVDTIQLANFEYFSGVFKDITVQVAAKYPPGREGWQELGKFKARPIREIQTFRVDNPLIWARYVRVEMDKFYGNEFYCPLSLVRVFGKTMMEDYKQEGTLEDEAQIQSTASETTSNELFENIERAADDLVAFSDQLAGDMQKHGVTAPDQAVIVGIEVVDSTSTSSTAAMSSDTAVASSITVSQALVCVPRISHIPLTYSLETNPKPLSTSVGSARFDSAKVTQTSVVQTRTSNSTTIITSVARTDASALVASASPARITDHDVSQTGRGEEVKQVKVPHHSSIPTQESIYKQITKRLSLLEANATLSLRYIESQSSLLAQSFSQLSSAQARHLADFLENVNITMLQRISQLKQEYEYLYSDVAKSMDSAQQRQEGDMTLVSHKLGMLGDDITFFKRLGMFQSVLMVILLGFLVTSRSAGIEIQSSFHRALTRRSASGLHSPITRAGSPTSWRYHFRDRSTNTGSIYSFPVEQIERPFQSNPQSPFPSSGFDHGAHVYPSSNNVVHSDCPDHLRGSSTSRPSSRSKDDMYDRNTNSVIRQRLYRGTSWTAEPNSDPSAGRRVVTHNDVHLEKRHKDDPADVDDGSEYTANGRKDFGYGTNTNDDHGTLDYPTPRPEDD</sequence>
<evidence type="ECO:0000256" key="1">
    <source>
        <dbReference type="ARBA" id="ARBA00004308"/>
    </source>
</evidence>
<dbReference type="InterPro" id="IPR045120">
    <property type="entry name" value="Suco/Slp1-like"/>
</dbReference>
<keyword evidence="6" id="KW-0732">Signal</keyword>
<evidence type="ECO:0000313" key="9">
    <source>
        <dbReference type="Proteomes" id="UP000013776"/>
    </source>
</evidence>
<feature type="compositionally biased region" description="Basic and acidic residues" evidence="5">
    <location>
        <begin position="463"/>
        <end position="476"/>
    </location>
</feature>
<feature type="region of interest" description="Disordered" evidence="5">
    <location>
        <begin position="463"/>
        <end position="482"/>
    </location>
</feature>
<evidence type="ECO:0000256" key="6">
    <source>
        <dbReference type="SAM" id="SignalP"/>
    </source>
</evidence>
<evidence type="ECO:0000256" key="2">
    <source>
        <dbReference type="ARBA" id="ARBA00022692"/>
    </source>
</evidence>
<feature type="domain" description="SUN" evidence="7">
    <location>
        <begin position="116"/>
        <end position="291"/>
    </location>
</feature>
<dbReference type="OrthoDB" id="266334at2759"/>
<evidence type="ECO:0000259" key="7">
    <source>
        <dbReference type="PROSITE" id="PS51469"/>
    </source>
</evidence>
<evidence type="ECO:0000256" key="3">
    <source>
        <dbReference type="ARBA" id="ARBA00022989"/>
    </source>
</evidence>
<dbReference type="EMBL" id="CAHR02000023">
    <property type="protein sequence ID" value="CCG81061.1"/>
    <property type="molecule type" value="Genomic_DNA"/>
</dbReference>
<gene>
    <name evidence="8" type="ORF">TAPDE_000746</name>
</gene>
<comment type="subcellular location">
    <subcellularLocation>
        <location evidence="1">Endomembrane system</location>
    </subcellularLocation>
</comment>
<dbReference type="PANTHER" id="PTHR12953">
    <property type="entry name" value="MEMBRANE PROTEIN CH1 RELATED"/>
    <property type="match status" value="1"/>
</dbReference>
<feature type="signal peptide" evidence="6">
    <location>
        <begin position="1"/>
        <end position="19"/>
    </location>
</feature>
<feature type="compositionally biased region" description="Low complexity" evidence="5">
    <location>
        <begin position="678"/>
        <end position="690"/>
    </location>
</feature>
<proteinExistence type="predicted"/>
<keyword evidence="9" id="KW-1185">Reference proteome</keyword>
<feature type="region of interest" description="Disordered" evidence="5">
    <location>
        <begin position="85"/>
        <end position="117"/>
    </location>
</feature>
<dbReference type="Proteomes" id="UP000013776">
    <property type="component" value="Unassembled WGS sequence"/>
</dbReference>
<organism evidence="8 9">
    <name type="scientific">Taphrina deformans (strain PYCC 5710 / ATCC 11124 / CBS 356.35 / IMI 108563 / JCM 9778 / NBRC 8474)</name>
    <name type="common">Peach leaf curl fungus</name>
    <name type="synonym">Lalaria deformans</name>
    <dbReference type="NCBI Taxonomy" id="1097556"/>
    <lineage>
        <taxon>Eukaryota</taxon>
        <taxon>Fungi</taxon>
        <taxon>Dikarya</taxon>
        <taxon>Ascomycota</taxon>
        <taxon>Taphrinomycotina</taxon>
        <taxon>Taphrinomycetes</taxon>
        <taxon>Taphrinales</taxon>
        <taxon>Taphrinaceae</taxon>
        <taxon>Taphrina</taxon>
    </lineage>
</organism>
<dbReference type="InterPro" id="IPR012919">
    <property type="entry name" value="SUN_dom"/>
</dbReference>
<dbReference type="STRING" id="1097556.R4X738"/>
<evidence type="ECO:0000256" key="5">
    <source>
        <dbReference type="SAM" id="MobiDB-lite"/>
    </source>
</evidence>
<accession>R4X738</accession>
<comment type="caution">
    <text evidence="8">The sequence shown here is derived from an EMBL/GenBank/DDBJ whole genome shotgun (WGS) entry which is preliminary data.</text>
</comment>
<dbReference type="VEuPathDB" id="FungiDB:TAPDE_000746"/>
<dbReference type="PANTHER" id="PTHR12953:SF0">
    <property type="entry name" value="SUN DOMAIN-CONTAINING OSSIFICATION FACTOR"/>
    <property type="match status" value="1"/>
</dbReference>
<dbReference type="eggNOG" id="KOG1396">
    <property type="taxonomic scope" value="Eukaryota"/>
</dbReference>
<name>R4X738_TAPDE</name>
<dbReference type="GO" id="GO:0016020">
    <property type="term" value="C:membrane"/>
    <property type="evidence" value="ECO:0007669"/>
    <property type="project" value="InterPro"/>
</dbReference>
<feature type="chain" id="PRO_5004373111" description="SUN domain-containing protein" evidence="6">
    <location>
        <begin position="20"/>
        <end position="819"/>
    </location>
</feature>
<reference evidence="8 9" key="1">
    <citation type="journal article" date="2013" name="MBio">
        <title>Genome sequencing of the plant pathogen Taphrina deformans, the causal agent of peach leaf curl.</title>
        <authorList>
            <person name="Cisse O.H."/>
            <person name="Almeida J.M.G.C.F."/>
            <person name="Fonseca A."/>
            <person name="Kumar A.A."/>
            <person name="Salojaervi J."/>
            <person name="Overmyer K."/>
            <person name="Hauser P.M."/>
            <person name="Pagni M."/>
        </authorList>
    </citation>
    <scope>NUCLEOTIDE SEQUENCE [LARGE SCALE GENOMIC DNA]</scope>
    <source>
        <strain evidence="9">PYCC 5710 / ATCC 11124 / CBS 356.35 / IMI 108563 / JCM 9778 / NBRC 8474</strain>
    </source>
</reference>
<dbReference type="Pfam" id="PF07738">
    <property type="entry name" value="Sad1_UNC"/>
    <property type="match status" value="1"/>
</dbReference>
<keyword evidence="2" id="KW-0812">Transmembrane</keyword>
<dbReference type="PROSITE" id="PS51469">
    <property type="entry name" value="SUN"/>
    <property type="match status" value="1"/>
</dbReference>
<keyword evidence="4" id="KW-0472">Membrane</keyword>
<keyword evidence="3" id="KW-1133">Transmembrane helix</keyword>
<protein>
    <recommendedName>
        <fullName evidence="7">SUN domain-containing protein</fullName>
    </recommendedName>
</protein>
<dbReference type="GO" id="GO:0034975">
    <property type="term" value="P:protein folding in endoplasmic reticulum"/>
    <property type="evidence" value="ECO:0007669"/>
    <property type="project" value="TreeGrafter"/>
</dbReference>
<evidence type="ECO:0000256" key="4">
    <source>
        <dbReference type="ARBA" id="ARBA00023136"/>
    </source>
</evidence>